<dbReference type="InterPro" id="IPR000571">
    <property type="entry name" value="Znf_CCCH"/>
</dbReference>
<organism evidence="7 8">
    <name type="scientific">Polyplax serrata</name>
    <name type="common">Common mouse louse</name>
    <dbReference type="NCBI Taxonomy" id="468196"/>
    <lineage>
        <taxon>Eukaryota</taxon>
        <taxon>Metazoa</taxon>
        <taxon>Ecdysozoa</taxon>
        <taxon>Arthropoda</taxon>
        <taxon>Hexapoda</taxon>
        <taxon>Insecta</taxon>
        <taxon>Pterygota</taxon>
        <taxon>Neoptera</taxon>
        <taxon>Paraneoptera</taxon>
        <taxon>Psocodea</taxon>
        <taxon>Troctomorpha</taxon>
        <taxon>Phthiraptera</taxon>
        <taxon>Anoplura</taxon>
        <taxon>Polyplacidae</taxon>
        <taxon>Polyplax</taxon>
    </lineage>
</organism>
<evidence type="ECO:0000313" key="7">
    <source>
        <dbReference type="EMBL" id="KAK6625067.1"/>
    </source>
</evidence>
<comment type="caution">
    <text evidence="7">The sequence shown here is derived from an EMBL/GenBank/DDBJ whole genome shotgun (WGS) entry which is preliminary data.</text>
</comment>
<feature type="zinc finger region" description="C3H1-type" evidence="4">
    <location>
        <begin position="76"/>
        <end position="102"/>
    </location>
</feature>
<gene>
    <name evidence="7" type="ORF">RUM43_005358</name>
</gene>
<evidence type="ECO:0000256" key="5">
    <source>
        <dbReference type="SAM" id="MobiDB-lite"/>
    </source>
</evidence>
<keyword evidence="3 4" id="KW-0862">Zinc</keyword>
<protein>
    <recommendedName>
        <fullName evidence="6">C3H1-type domain-containing protein</fullName>
    </recommendedName>
</protein>
<evidence type="ECO:0000256" key="3">
    <source>
        <dbReference type="ARBA" id="ARBA00022833"/>
    </source>
</evidence>
<dbReference type="InterPro" id="IPR036855">
    <property type="entry name" value="Znf_CCCH_sf"/>
</dbReference>
<dbReference type="Gene3D" id="3.30.1370.210">
    <property type="match status" value="1"/>
</dbReference>
<dbReference type="InterPro" id="IPR041367">
    <property type="entry name" value="Znf-CCCH_4"/>
</dbReference>
<keyword evidence="2 4" id="KW-0863">Zinc-finger</keyword>
<name>A0AAN8NQ27_POLSC</name>
<evidence type="ECO:0000259" key="6">
    <source>
        <dbReference type="PROSITE" id="PS50103"/>
    </source>
</evidence>
<dbReference type="SUPFAM" id="SSF90229">
    <property type="entry name" value="CCCH zinc finger"/>
    <property type="match status" value="1"/>
</dbReference>
<proteinExistence type="predicted"/>
<dbReference type="Pfam" id="PF18044">
    <property type="entry name" value="zf-CCCH_4"/>
    <property type="match status" value="1"/>
</dbReference>
<accession>A0AAN8NQ27</accession>
<dbReference type="AlphaFoldDB" id="A0AAN8NQ27"/>
<dbReference type="PROSITE" id="PS50103">
    <property type="entry name" value="ZF_C3H1"/>
    <property type="match status" value="1"/>
</dbReference>
<feature type="region of interest" description="Disordered" evidence="5">
    <location>
        <begin position="1"/>
        <end position="29"/>
    </location>
</feature>
<keyword evidence="1 4" id="KW-0479">Metal-binding</keyword>
<evidence type="ECO:0000256" key="4">
    <source>
        <dbReference type="PROSITE-ProRule" id="PRU00723"/>
    </source>
</evidence>
<feature type="compositionally biased region" description="Polar residues" evidence="5">
    <location>
        <begin position="121"/>
        <end position="131"/>
    </location>
</feature>
<reference evidence="7 8" key="1">
    <citation type="submission" date="2023-10" db="EMBL/GenBank/DDBJ databases">
        <title>Genomes of two closely related lineages of the louse Polyplax serrata with different host specificities.</title>
        <authorList>
            <person name="Martinu J."/>
            <person name="Tarabai H."/>
            <person name="Stefka J."/>
            <person name="Hypsa V."/>
        </authorList>
    </citation>
    <scope>NUCLEOTIDE SEQUENCE [LARGE SCALE GENOMIC DNA]</scope>
    <source>
        <strain evidence="7">HR10_N</strain>
    </source>
</reference>
<evidence type="ECO:0000256" key="2">
    <source>
        <dbReference type="ARBA" id="ARBA00022771"/>
    </source>
</evidence>
<dbReference type="GO" id="GO:0008270">
    <property type="term" value="F:zinc ion binding"/>
    <property type="evidence" value="ECO:0007669"/>
    <property type="project" value="UniProtKB-KW"/>
</dbReference>
<feature type="region of interest" description="Disordered" evidence="5">
    <location>
        <begin position="121"/>
        <end position="143"/>
    </location>
</feature>
<sequence length="166" mass="18563">MAGLVADYGTDTDSEDSDSSPVNDGPLPAPAFVTGCDDTIKDRSVFVNPFAEADKAEKAILEKHVKMISVDVKMVNGKKICWNYRKNKCRYGHNCKYAHDSDLQIDKSAIIPTQMNVKQVDAESSNVTNANEPIGRKKKRPGMAHDIIPSKKIMKFYNKQKKWSQN</sequence>
<evidence type="ECO:0000313" key="8">
    <source>
        <dbReference type="Proteomes" id="UP001372834"/>
    </source>
</evidence>
<dbReference type="Proteomes" id="UP001372834">
    <property type="component" value="Unassembled WGS sequence"/>
</dbReference>
<evidence type="ECO:0000256" key="1">
    <source>
        <dbReference type="ARBA" id="ARBA00022723"/>
    </source>
</evidence>
<feature type="domain" description="C3H1-type" evidence="6">
    <location>
        <begin position="76"/>
        <end position="102"/>
    </location>
</feature>
<dbReference type="EMBL" id="JAWJWE010000037">
    <property type="protein sequence ID" value="KAK6625067.1"/>
    <property type="molecule type" value="Genomic_DNA"/>
</dbReference>